<dbReference type="EMBL" id="JANUCT010000032">
    <property type="protein sequence ID" value="MCS3904627.1"/>
    <property type="molecule type" value="Genomic_DNA"/>
</dbReference>
<dbReference type="SUPFAM" id="SSF53098">
    <property type="entry name" value="Ribonuclease H-like"/>
    <property type="match status" value="1"/>
</dbReference>
<dbReference type="PROSITE" id="PS50994">
    <property type="entry name" value="INTEGRASE"/>
    <property type="match status" value="1"/>
</dbReference>
<dbReference type="InterPro" id="IPR012337">
    <property type="entry name" value="RNaseH-like_sf"/>
</dbReference>
<dbReference type="Proteomes" id="UP001204445">
    <property type="component" value="Unassembled WGS sequence"/>
</dbReference>
<comment type="caution">
    <text evidence="2">The sequence shown here is derived from an EMBL/GenBank/DDBJ whole genome shotgun (WGS) entry which is preliminary data.</text>
</comment>
<dbReference type="PANTHER" id="PTHR47515">
    <property type="entry name" value="LOW CALCIUM RESPONSE LOCUS PROTEIN T"/>
    <property type="match status" value="1"/>
</dbReference>
<dbReference type="PANTHER" id="PTHR47515:SF2">
    <property type="entry name" value="INTEGRASE CORE DOMAIN PROTEIN"/>
    <property type="match status" value="1"/>
</dbReference>
<reference evidence="2" key="1">
    <citation type="submission" date="2022-08" db="EMBL/GenBank/DDBJ databases">
        <title>Genomic Encyclopedia of Type Strains, Phase III (KMG-III): the genomes of soil and plant-associated and newly described type strains.</title>
        <authorList>
            <person name="Whitman W."/>
        </authorList>
    </citation>
    <scope>NUCLEOTIDE SEQUENCE</scope>
    <source>
        <strain evidence="2">HMT 1</strain>
    </source>
</reference>
<dbReference type="RefSeq" id="WP_259057831.1">
    <property type="nucleotide sequence ID" value="NZ_JANUCT010000032.1"/>
</dbReference>
<gene>
    <name evidence="2" type="ORF">J2T55_002668</name>
</gene>
<dbReference type="InterPro" id="IPR036397">
    <property type="entry name" value="RNaseH_sf"/>
</dbReference>
<evidence type="ECO:0000313" key="2">
    <source>
        <dbReference type="EMBL" id="MCS3904627.1"/>
    </source>
</evidence>
<dbReference type="AlphaFoldDB" id="A0AAE3HNK5"/>
<accession>A0AAE3HNK5</accession>
<evidence type="ECO:0000259" key="1">
    <source>
        <dbReference type="PROSITE" id="PS50994"/>
    </source>
</evidence>
<organism evidence="2 3">
    <name type="scientific">Methylohalomonas lacus</name>
    <dbReference type="NCBI Taxonomy" id="398773"/>
    <lineage>
        <taxon>Bacteria</taxon>
        <taxon>Pseudomonadati</taxon>
        <taxon>Pseudomonadota</taxon>
        <taxon>Gammaproteobacteria</taxon>
        <taxon>Methylohalomonadales</taxon>
        <taxon>Methylohalomonadaceae</taxon>
        <taxon>Methylohalomonas</taxon>
    </lineage>
</organism>
<dbReference type="GO" id="GO:0003676">
    <property type="term" value="F:nucleic acid binding"/>
    <property type="evidence" value="ECO:0007669"/>
    <property type="project" value="InterPro"/>
</dbReference>
<name>A0AAE3HNK5_9GAMM</name>
<protein>
    <submittedName>
        <fullName evidence="2">Transposase InsO family protein</fullName>
    </submittedName>
</protein>
<keyword evidence="3" id="KW-1185">Reference proteome</keyword>
<feature type="non-terminal residue" evidence="2">
    <location>
        <position position="1"/>
    </location>
</feature>
<dbReference type="InterPro" id="IPR001584">
    <property type="entry name" value="Integrase_cat-core"/>
</dbReference>
<dbReference type="Pfam" id="PF13683">
    <property type="entry name" value="rve_3"/>
    <property type="match status" value="1"/>
</dbReference>
<proteinExistence type="predicted"/>
<feature type="domain" description="Integrase catalytic" evidence="1">
    <location>
        <begin position="16"/>
        <end position="190"/>
    </location>
</feature>
<sequence>RQGLVQPRRRRHRVVPMSEPLSHCQSVNAVWSADFKGPFRLGDGHWCYPLTVSDNYSRYLLDCQALVQPRAVPVQQRFERLFRCYGLPQAIRTDNGAPFASRALGGLSRLSVWWLKLGVWPERIEPGHPEQNGRHERLHRTLKAEATQPASKHRRGQQQRFGRFRKVYNEQRPHEALAGRTPGQVYQPSARSYPARLPTVTYDDDVAVRQVRNNGLIKWRGELYFVSQALIGEPVGLTVVDDERWQLQFAGMPLGLLDTQLGKVVRPV</sequence>
<evidence type="ECO:0000313" key="3">
    <source>
        <dbReference type="Proteomes" id="UP001204445"/>
    </source>
</evidence>
<dbReference type="Gene3D" id="3.30.420.10">
    <property type="entry name" value="Ribonuclease H-like superfamily/Ribonuclease H"/>
    <property type="match status" value="1"/>
</dbReference>
<dbReference type="GO" id="GO:0015074">
    <property type="term" value="P:DNA integration"/>
    <property type="evidence" value="ECO:0007669"/>
    <property type="project" value="InterPro"/>
</dbReference>